<dbReference type="RefSeq" id="WP_202012359.1">
    <property type="nucleotide sequence ID" value="NZ_JAERRB010000006.1"/>
</dbReference>
<keyword evidence="4" id="KW-1185">Reference proteome</keyword>
<dbReference type="EC" id="3.1.1.96" evidence="2"/>
<feature type="short sequence motif" description="Gly-cisPro motif, important for rejection of L-amino acids" evidence="2">
    <location>
        <begin position="138"/>
        <end position="139"/>
    </location>
</feature>
<dbReference type="PANTHER" id="PTHR10472:SF5">
    <property type="entry name" value="D-AMINOACYL-TRNA DEACYLASE 1"/>
    <property type="match status" value="1"/>
</dbReference>
<dbReference type="PANTHER" id="PTHR10472">
    <property type="entry name" value="D-TYROSYL-TRNA TYR DEACYLASE"/>
    <property type="match status" value="1"/>
</dbReference>
<comment type="domain">
    <text evidence="2">A Gly-cisPro motif from one monomer fits into the active site of the other monomer to allow specific chiral rejection of L-amino acids.</text>
</comment>
<reference evidence="3 4" key="1">
    <citation type="submission" date="2021-01" db="EMBL/GenBank/DDBJ databases">
        <title>Chryseolinea sp. Jin1 Genome sequencing and assembly.</title>
        <authorList>
            <person name="Kim I."/>
        </authorList>
    </citation>
    <scope>NUCLEOTIDE SEQUENCE [LARGE SCALE GENOMIC DNA]</scope>
    <source>
        <strain evidence="3 4">Jin1</strain>
    </source>
</reference>
<dbReference type="InterPro" id="IPR003732">
    <property type="entry name" value="Daa-tRNA_deacyls_DTD"/>
</dbReference>
<evidence type="ECO:0000256" key="1">
    <source>
        <dbReference type="ARBA" id="ARBA00009673"/>
    </source>
</evidence>
<dbReference type="EC" id="3.1.1.-" evidence="2"/>
<keyword evidence="2" id="KW-0694">RNA-binding</keyword>
<comment type="caution">
    <text evidence="3">The sequence shown here is derived from an EMBL/GenBank/DDBJ whole genome shotgun (WGS) entry which is preliminary data.</text>
</comment>
<comment type="similarity">
    <text evidence="1 2">Belongs to the DTD family.</text>
</comment>
<organism evidence="3 4">
    <name type="scientific">Chryseolinea lacunae</name>
    <dbReference type="NCBI Taxonomy" id="2801331"/>
    <lineage>
        <taxon>Bacteria</taxon>
        <taxon>Pseudomonadati</taxon>
        <taxon>Bacteroidota</taxon>
        <taxon>Cytophagia</taxon>
        <taxon>Cytophagales</taxon>
        <taxon>Fulvivirgaceae</taxon>
        <taxon>Chryseolinea</taxon>
    </lineage>
</organism>
<dbReference type="Proteomes" id="UP000613030">
    <property type="component" value="Unassembled WGS sequence"/>
</dbReference>
<keyword evidence="2" id="KW-0820">tRNA-binding</keyword>
<dbReference type="NCBIfam" id="TIGR00256">
    <property type="entry name" value="D-aminoacyl-tRNA deacylase"/>
    <property type="match status" value="1"/>
</dbReference>
<comment type="catalytic activity">
    <reaction evidence="2">
        <text>glycyl-tRNA(Ala) + H2O = tRNA(Ala) + glycine + H(+)</text>
        <dbReference type="Rhea" id="RHEA:53744"/>
        <dbReference type="Rhea" id="RHEA-COMP:9657"/>
        <dbReference type="Rhea" id="RHEA-COMP:13640"/>
        <dbReference type="ChEBI" id="CHEBI:15377"/>
        <dbReference type="ChEBI" id="CHEBI:15378"/>
        <dbReference type="ChEBI" id="CHEBI:57305"/>
        <dbReference type="ChEBI" id="CHEBI:78442"/>
        <dbReference type="ChEBI" id="CHEBI:78522"/>
    </reaction>
</comment>
<comment type="catalytic activity">
    <reaction evidence="2">
        <text>a D-aminoacyl-tRNA + H2O = a tRNA + a D-alpha-amino acid + H(+)</text>
        <dbReference type="Rhea" id="RHEA:13953"/>
        <dbReference type="Rhea" id="RHEA-COMP:10123"/>
        <dbReference type="Rhea" id="RHEA-COMP:10124"/>
        <dbReference type="ChEBI" id="CHEBI:15377"/>
        <dbReference type="ChEBI" id="CHEBI:15378"/>
        <dbReference type="ChEBI" id="CHEBI:59871"/>
        <dbReference type="ChEBI" id="CHEBI:78442"/>
        <dbReference type="ChEBI" id="CHEBI:79333"/>
        <dbReference type="EC" id="3.1.1.96"/>
    </reaction>
</comment>
<dbReference type="GO" id="GO:0051499">
    <property type="term" value="F:D-aminoacyl-tRNA deacylase activity"/>
    <property type="evidence" value="ECO:0007669"/>
    <property type="project" value="UniProtKB-EC"/>
</dbReference>
<gene>
    <name evidence="2" type="primary">dtd</name>
    <name evidence="3" type="ORF">JI741_18455</name>
</gene>
<keyword evidence="2 3" id="KW-0378">Hydrolase</keyword>
<proteinExistence type="inferred from homology"/>
<comment type="subcellular location">
    <subcellularLocation>
        <location evidence="2">Cytoplasm</location>
    </subcellularLocation>
</comment>
<dbReference type="SUPFAM" id="SSF69500">
    <property type="entry name" value="DTD-like"/>
    <property type="match status" value="1"/>
</dbReference>
<dbReference type="EMBL" id="JAERRB010000006">
    <property type="protein sequence ID" value="MBL0743220.1"/>
    <property type="molecule type" value="Genomic_DNA"/>
</dbReference>
<dbReference type="Gene3D" id="3.50.80.10">
    <property type="entry name" value="D-tyrosyl-tRNA(Tyr) deacylase"/>
    <property type="match status" value="1"/>
</dbReference>
<keyword evidence="2" id="KW-0963">Cytoplasm</keyword>
<comment type="subunit">
    <text evidence="2">Homodimer.</text>
</comment>
<evidence type="ECO:0000256" key="2">
    <source>
        <dbReference type="HAMAP-Rule" id="MF_00518"/>
    </source>
</evidence>
<evidence type="ECO:0000313" key="3">
    <source>
        <dbReference type="EMBL" id="MBL0743220.1"/>
    </source>
</evidence>
<dbReference type="HAMAP" id="MF_00518">
    <property type="entry name" value="Deacylase_Dtd"/>
    <property type="match status" value="1"/>
</dbReference>
<name>A0ABS1KUU8_9BACT</name>
<evidence type="ECO:0000313" key="4">
    <source>
        <dbReference type="Proteomes" id="UP000613030"/>
    </source>
</evidence>
<protein>
    <recommendedName>
        <fullName evidence="2">D-aminoacyl-tRNA deacylase</fullName>
        <shortName evidence="2">DTD</shortName>
        <ecNumber evidence="2">3.1.1.96</ecNumber>
    </recommendedName>
    <alternativeName>
        <fullName evidence="2">Gly-tRNA(Ala) deacylase</fullName>
        <ecNumber evidence="2">3.1.1.-</ecNumber>
    </alternativeName>
</protein>
<dbReference type="Pfam" id="PF02580">
    <property type="entry name" value="Tyr_Deacylase"/>
    <property type="match status" value="1"/>
</dbReference>
<dbReference type="InterPro" id="IPR023509">
    <property type="entry name" value="DTD-like_sf"/>
</dbReference>
<sequence length="150" mass="16099">MIAVIQRVSSASVTIDQVVKSSIGKGLLVLVGIEDADNAEDIDWLAAKLVNLRIFEDDQGVMNVSVKDAAGDIIVVSQFTLQASTKKGNRPSYIKAAKPDVAIPLYNQFVKAVEVQLEKSVQTGEFGADMKVALLNDGPVTIIIDTKNKV</sequence>
<accession>A0ABS1KUU8</accession>
<comment type="function">
    <text evidence="2">An aminoacyl-tRNA editing enzyme that deacylates mischarged D-aminoacyl-tRNAs. Also deacylates mischarged glycyl-tRNA(Ala), protecting cells against glycine mischarging by AlaRS. Acts via tRNA-based rather than protein-based catalysis; rejects L-amino acids rather than detecting D-amino acids in the active site. By recycling D-aminoacyl-tRNA to D-amino acids and free tRNA molecules, this enzyme counteracts the toxicity associated with the formation of D-aminoacyl-tRNA entities in vivo and helps enforce protein L-homochirality.</text>
</comment>